<dbReference type="EMBL" id="FNIC01000001">
    <property type="protein sequence ID" value="SDM79831.1"/>
    <property type="molecule type" value="Genomic_DNA"/>
</dbReference>
<evidence type="ECO:0000313" key="2">
    <source>
        <dbReference type="Proteomes" id="UP000199004"/>
    </source>
</evidence>
<organism evidence="1 2">
    <name type="scientific">Nocardioides szechwanensis</name>
    <dbReference type="NCBI Taxonomy" id="1005944"/>
    <lineage>
        <taxon>Bacteria</taxon>
        <taxon>Bacillati</taxon>
        <taxon>Actinomycetota</taxon>
        <taxon>Actinomycetes</taxon>
        <taxon>Propionibacteriales</taxon>
        <taxon>Nocardioidaceae</taxon>
        <taxon>Nocardioides</taxon>
    </lineage>
</organism>
<dbReference type="Proteomes" id="UP000199004">
    <property type="component" value="Unassembled WGS sequence"/>
</dbReference>
<gene>
    <name evidence="1" type="ORF">SAMN05192576_0955</name>
</gene>
<proteinExistence type="predicted"/>
<dbReference type="AlphaFoldDB" id="A0A1G9W6L1"/>
<name>A0A1G9W6L1_9ACTN</name>
<reference evidence="2" key="1">
    <citation type="submission" date="2016-10" db="EMBL/GenBank/DDBJ databases">
        <authorList>
            <person name="Varghese N."/>
            <person name="Submissions S."/>
        </authorList>
    </citation>
    <scope>NUCLEOTIDE SEQUENCE [LARGE SCALE GENOMIC DNA]</scope>
    <source>
        <strain evidence="2">CGMCC 1.11147</strain>
    </source>
</reference>
<accession>A0A1G9W6L1</accession>
<keyword evidence="2" id="KW-1185">Reference proteome</keyword>
<evidence type="ECO:0000313" key="1">
    <source>
        <dbReference type="EMBL" id="SDM79831.1"/>
    </source>
</evidence>
<protein>
    <submittedName>
        <fullName evidence="1">Uncharacterized protein</fullName>
    </submittedName>
</protein>
<dbReference type="RefSeq" id="WP_091022319.1">
    <property type="nucleotide sequence ID" value="NZ_BKAE01000002.1"/>
</dbReference>
<dbReference type="STRING" id="1005944.SAMN05192576_0955"/>
<sequence>MGQLITNNGSLPREYLEVIGKITVLSGRIESSLTTCITFAAGAIQGPSHNAIAALVADLGWSAKLDRLELLASRQISHNGERWAGAINRVVPDVTAEAIRKVVRLCREAVTPRNNVVHGTWRRGTLDGDRSISHVVLNTERNRGMHKSTNEIVDLDQLEEWAGKLELADLYTGILEIYLSTGDPEHSLKQRFEGVLSPPARTPDDLGAGLRLVRLVYVEGGGLAMQAAAATEAAAIEKLRRWSVTAVHRAPFAFERCVRPGEWESIPIPEIPGNRD</sequence>